<dbReference type="Gene3D" id="3.40.50.1820">
    <property type="entry name" value="alpha/beta hydrolase"/>
    <property type="match status" value="1"/>
</dbReference>
<dbReference type="Pfam" id="PF00561">
    <property type="entry name" value="Abhydrolase_1"/>
    <property type="match status" value="1"/>
</dbReference>
<dbReference type="GeneID" id="57200350"/>
<dbReference type="SMR" id="A0A378YLJ0"/>
<keyword evidence="2" id="KW-0378">Hydrolase</keyword>
<name>A0A378YLJ0_9BURK</name>
<reference evidence="2 3" key="1">
    <citation type="submission" date="2018-06" db="EMBL/GenBank/DDBJ databases">
        <authorList>
            <consortium name="Pathogen Informatics"/>
            <person name="Doyle S."/>
        </authorList>
    </citation>
    <scope>NUCLEOTIDE SEQUENCE [LARGE SCALE GENOMIC DNA]</scope>
    <source>
        <strain evidence="2 3">NCTC13160</strain>
    </source>
</reference>
<evidence type="ECO:0000313" key="2">
    <source>
        <dbReference type="EMBL" id="SUA77301.1"/>
    </source>
</evidence>
<dbReference type="KEGG" id="ppnm:LV28_09515"/>
<dbReference type="InterPro" id="IPR000073">
    <property type="entry name" value="AB_hydrolase_1"/>
</dbReference>
<protein>
    <submittedName>
        <fullName evidence="2">Pimelyl-[acyl-carrier protein] methyl ester esterase</fullName>
        <ecNumber evidence="2">3.1.1.85</ecNumber>
    </submittedName>
</protein>
<evidence type="ECO:0000259" key="1">
    <source>
        <dbReference type="Pfam" id="PF00561"/>
    </source>
</evidence>
<dbReference type="STRING" id="93220.A6P55_06880"/>
<dbReference type="OrthoDB" id="9780765at2"/>
<dbReference type="EC" id="3.1.1.85" evidence="2"/>
<proteinExistence type="predicted"/>
<feature type="domain" description="AB hydrolase-1" evidence="1">
    <location>
        <begin position="27"/>
        <end position="244"/>
    </location>
</feature>
<evidence type="ECO:0000313" key="3">
    <source>
        <dbReference type="Proteomes" id="UP000254573"/>
    </source>
</evidence>
<organism evidence="2 3">
    <name type="scientific">Pandoraea pnomenusa</name>
    <dbReference type="NCBI Taxonomy" id="93220"/>
    <lineage>
        <taxon>Bacteria</taxon>
        <taxon>Pseudomonadati</taxon>
        <taxon>Pseudomonadota</taxon>
        <taxon>Betaproteobacteria</taxon>
        <taxon>Burkholderiales</taxon>
        <taxon>Burkholderiaceae</taxon>
        <taxon>Pandoraea</taxon>
    </lineage>
</organism>
<accession>A0A378YLJ0</accession>
<dbReference type="AlphaFoldDB" id="A0A378YLJ0"/>
<dbReference type="SUPFAM" id="SSF53474">
    <property type="entry name" value="alpha/beta-Hydrolases"/>
    <property type="match status" value="1"/>
</dbReference>
<dbReference type="PANTHER" id="PTHR43798">
    <property type="entry name" value="MONOACYLGLYCEROL LIPASE"/>
    <property type="match status" value="1"/>
</dbReference>
<dbReference type="KEGG" id="prb:X636_05705"/>
<dbReference type="Proteomes" id="UP000254573">
    <property type="component" value="Unassembled WGS sequence"/>
</dbReference>
<dbReference type="GO" id="GO:0090499">
    <property type="term" value="F:pimelyl-[acyl-carrier protein] methyl ester esterase activity"/>
    <property type="evidence" value="ECO:0007669"/>
    <property type="project" value="UniProtKB-EC"/>
</dbReference>
<dbReference type="InterPro" id="IPR029058">
    <property type="entry name" value="AB_hydrolase_fold"/>
</dbReference>
<sequence length="265" mass="29519">MKVPVEIRPGSEAILGYVQYGNGPVRVLVMHDWLGDHSSYDAVMPWLDGHAFTYVFVDLRGYGQSIELAGEYTVEEIAADCLTLADHLGWEYFHVVGHSMTGMITQRVAADAPSRITSAIAVCPVSAAGNRLSPDARAFFGSTIESDEALRRLFKFVTGGLSDAWADRKVRQSRDTVSSVCRTRYLEMLITADFVDDIRGLETPFLVIVGDRDPGLDPEAMKRTFLAWHPNAELHVIPNCGHYPMQECPPYFATTIEGFLKRKFL</sequence>
<dbReference type="InterPro" id="IPR050266">
    <property type="entry name" value="AB_hydrolase_sf"/>
</dbReference>
<gene>
    <name evidence="2" type="primary">bioH</name>
    <name evidence="2" type="ORF">NCTC13160_01868</name>
</gene>
<dbReference type="EMBL" id="UGSG01000001">
    <property type="protein sequence ID" value="SUA77301.1"/>
    <property type="molecule type" value="Genomic_DNA"/>
</dbReference>
<dbReference type="RefSeq" id="WP_023872171.1">
    <property type="nucleotide sequence ID" value="NC_023018.2"/>
</dbReference>